<proteinExistence type="predicted"/>
<dbReference type="Gene3D" id="3.30.70.980">
    <property type="match status" value="1"/>
</dbReference>
<protein>
    <submittedName>
        <fullName evidence="1">YebC/PmpR family DNA-binding transcriptional regulator</fullName>
    </submittedName>
</protein>
<sequence length="26" mass="3121">FEKFLDMLNDLDDVQNVFHNAELPQE</sequence>
<dbReference type="GO" id="GO:0003677">
    <property type="term" value="F:DNA binding"/>
    <property type="evidence" value="ECO:0007669"/>
    <property type="project" value="UniProtKB-KW"/>
</dbReference>
<reference evidence="1 2" key="1">
    <citation type="journal article" date="2018" name="Nat. Biotechnol.">
        <title>A standardized bacterial taxonomy based on genome phylogeny substantially revises the tree of life.</title>
        <authorList>
            <person name="Parks D.H."/>
            <person name="Chuvochina M."/>
            <person name="Waite D.W."/>
            <person name="Rinke C."/>
            <person name="Skarshewski A."/>
            <person name="Chaumeil P.A."/>
            <person name="Hugenholtz P."/>
        </authorList>
    </citation>
    <scope>NUCLEOTIDE SEQUENCE [LARGE SCALE GENOMIC DNA]</scope>
    <source>
        <strain evidence="1">UBA9049</strain>
    </source>
</reference>
<dbReference type="InterPro" id="IPR029072">
    <property type="entry name" value="YebC-like"/>
</dbReference>
<dbReference type="Proteomes" id="UP000261325">
    <property type="component" value="Unassembled WGS sequence"/>
</dbReference>
<dbReference type="AlphaFoldDB" id="A0A3B8WAK1"/>
<evidence type="ECO:0000313" key="1">
    <source>
        <dbReference type="EMBL" id="HAC26944.1"/>
    </source>
</evidence>
<evidence type="ECO:0000313" key="2">
    <source>
        <dbReference type="Proteomes" id="UP000261325"/>
    </source>
</evidence>
<dbReference type="SUPFAM" id="SSF75625">
    <property type="entry name" value="YebC-like"/>
    <property type="match status" value="1"/>
</dbReference>
<accession>A0A3B8WAK1</accession>
<name>A0A3B8WAK1_MARNT</name>
<organism evidence="1 2">
    <name type="scientific">Marinobacter nauticus</name>
    <name type="common">Marinobacter hydrocarbonoclasticus</name>
    <name type="synonym">Marinobacter aquaeolei</name>
    <dbReference type="NCBI Taxonomy" id="2743"/>
    <lineage>
        <taxon>Bacteria</taxon>
        <taxon>Pseudomonadati</taxon>
        <taxon>Pseudomonadota</taxon>
        <taxon>Gammaproteobacteria</taxon>
        <taxon>Pseudomonadales</taxon>
        <taxon>Marinobacteraceae</taxon>
        <taxon>Marinobacter</taxon>
    </lineage>
</organism>
<feature type="non-terminal residue" evidence="1">
    <location>
        <position position="1"/>
    </location>
</feature>
<comment type="caution">
    <text evidence="1">The sequence shown here is derived from an EMBL/GenBank/DDBJ whole genome shotgun (WGS) entry which is preliminary data.</text>
</comment>
<keyword evidence="1" id="KW-0238">DNA-binding</keyword>
<gene>
    <name evidence="1" type="ORF">DCF82_03860</name>
</gene>
<dbReference type="EMBL" id="DLYI01000044">
    <property type="protein sequence ID" value="HAC26944.1"/>
    <property type="molecule type" value="Genomic_DNA"/>
</dbReference>
<dbReference type="InterPro" id="IPR026564">
    <property type="entry name" value="Transcrip_reg_TACO1-like_dom3"/>
</dbReference>